<accession>A0ABY2QIU9</accession>
<protein>
    <recommendedName>
        <fullName evidence="4">Metal-dependent hydrolase</fullName>
    </recommendedName>
</protein>
<keyword evidence="1" id="KW-0812">Transmembrane</keyword>
<name>A0ABY2QIU9_9SPHN</name>
<organism evidence="2 3">
    <name type="scientific">Sphingomonas olei</name>
    <dbReference type="NCBI Taxonomy" id="1886787"/>
    <lineage>
        <taxon>Bacteria</taxon>
        <taxon>Pseudomonadati</taxon>
        <taxon>Pseudomonadota</taxon>
        <taxon>Alphaproteobacteria</taxon>
        <taxon>Sphingomonadales</taxon>
        <taxon>Sphingomonadaceae</taxon>
        <taxon>Sphingomonas</taxon>
    </lineage>
</organism>
<feature type="transmembrane region" description="Helical" evidence="1">
    <location>
        <begin position="88"/>
        <end position="106"/>
    </location>
</feature>
<feature type="transmembrane region" description="Helical" evidence="1">
    <location>
        <begin position="163"/>
        <end position="183"/>
    </location>
</feature>
<evidence type="ECO:0000313" key="3">
    <source>
        <dbReference type="Proteomes" id="UP000308038"/>
    </source>
</evidence>
<proteinExistence type="predicted"/>
<feature type="transmembrane region" description="Helical" evidence="1">
    <location>
        <begin position="63"/>
        <end position="81"/>
    </location>
</feature>
<evidence type="ECO:0008006" key="4">
    <source>
        <dbReference type="Google" id="ProtNLM"/>
    </source>
</evidence>
<comment type="caution">
    <text evidence="2">The sequence shown here is derived from an EMBL/GenBank/DDBJ whole genome shotgun (WGS) entry which is preliminary data.</text>
</comment>
<keyword evidence="3" id="KW-1185">Reference proteome</keyword>
<feature type="transmembrane region" description="Helical" evidence="1">
    <location>
        <begin position="126"/>
        <end position="151"/>
    </location>
</feature>
<feature type="transmembrane region" description="Helical" evidence="1">
    <location>
        <begin position="21"/>
        <end position="43"/>
    </location>
</feature>
<keyword evidence="1" id="KW-1133">Transmembrane helix</keyword>
<gene>
    <name evidence="2" type="ORF">E5988_08920</name>
</gene>
<evidence type="ECO:0000313" key="2">
    <source>
        <dbReference type="EMBL" id="THG39787.1"/>
    </source>
</evidence>
<feature type="transmembrane region" description="Helical" evidence="1">
    <location>
        <begin position="195"/>
        <end position="215"/>
    </location>
</feature>
<sequence length="229" mass="24723">MFIGHYAPALLAAALPHAPRLGTLFVAAQLVDLAFFALTLLNIEHLRLVPGSNAQTSLDLYHMPYTHSLLGTTAFAAFWVAGARLSHVPWHATMIGALVVLSHWPIDWLVHLPDLTLAGQPPKLGLGLWATPLVARPLELALTAAAFAWYVRRTRPAGRYATLALVTLAAAMLAAQLVDWSAAPPTRIVDPIHPALPLTALAAFTVLALLATWVGRTRRFALGPRLRTL</sequence>
<dbReference type="Proteomes" id="UP000308038">
    <property type="component" value="Unassembled WGS sequence"/>
</dbReference>
<dbReference type="RefSeq" id="WP_046411073.1">
    <property type="nucleotide sequence ID" value="NZ_SSTI01000006.1"/>
</dbReference>
<reference evidence="2 3" key="1">
    <citation type="submission" date="2019-04" db="EMBL/GenBank/DDBJ databases">
        <title>Microbes associate with the intestines of laboratory mice.</title>
        <authorList>
            <person name="Navarre W."/>
            <person name="Wong E."/>
            <person name="Huang K.C."/>
            <person name="Tropini C."/>
            <person name="Ng K."/>
            <person name="Yu B."/>
        </authorList>
    </citation>
    <scope>NUCLEOTIDE SEQUENCE [LARGE SCALE GENOMIC DNA]</scope>
    <source>
        <strain evidence="2 3">NM83_B4-11</strain>
    </source>
</reference>
<dbReference type="EMBL" id="SSTI01000006">
    <property type="protein sequence ID" value="THG39787.1"/>
    <property type="molecule type" value="Genomic_DNA"/>
</dbReference>
<evidence type="ECO:0000256" key="1">
    <source>
        <dbReference type="SAM" id="Phobius"/>
    </source>
</evidence>
<keyword evidence="1" id="KW-0472">Membrane</keyword>